<gene>
    <name evidence="1" type="ORF">Patl1_06401</name>
</gene>
<evidence type="ECO:0000313" key="2">
    <source>
        <dbReference type="Proteomes" id="UP001164250"/>
    </source>
</evidence>
<dbReference type="Proteomes" id="UP001164250">
    <property type="component" value="Chromosome 3"/>
</dbReference>
<accession>A0ACC1BS94</accession>
<name>A0ACC1BS94_9ROSI</name>
<proteinExistence type="predicted"/>
<sequence length="171" mass="19326">MFLPVWRMYTYFSYFPLCTSLHAPNQKLRESIVPSAKSYPLEAIMKDCRDYFVETSRRVSFEYALLAGVNDSVEHAVELAELLHEWGRGHHVNLIPFNPIDGSDYKRPYRKAVQAFSAALESRKITASVRQTRGLDASAACGQLRNEFQKSPLLSDSKSSESETDNIAVAC</sequence>
<protein>
    <submittedName>
        <fullName evidence="1">Uncharacterized protein</fullName>
    </submittedName>
</protein>
<keyword evidence="2" id="KW-1185">Reference proteome</keyword>
<evidence type="ECO:0000313" key="1">
    <source>
        <dbReference type="EMBL" id="KAJ0101896.1"/>
    </source>
</evidence>
<dbReference type="EMBL" id="CM047899">
    <property type="protein sequence ID" value="KAJ0101896.1"/>
    <property type="molecule type" value="Genomic_DNA"/>
</dbReference>
<comment type="caution">
    <text evidence="1">The sequence shown here is derived from an EMBL/GenBank/DDBJ whole genome shotgun (WGS) entry which is preliminary data.</text>
</comment>
<reference evidence="2" key="1">
    <citation type="journal article" date="2023" name="G3 (Bethesda)">
        <title>Genome assembly and association tests identify interacting loci associated with vigor, precocity, and sex in interspecific pistachio rootstocks.</title>
        <authorList>
            <person name="Palmer W."/>
            <person name="Jacygrad E."/>
            <person name="Sagayaradj S."/>
            <person name="Cavanaugh K."/>
            <person name="Han R."/>
            <person name="Bertier L."/>
            <person name="Beede B."/>
            <person name="Kafkas S."/>
            <person name="Golino D."/>
            <person name="Preece J."/>
            <person name="Michelmore R."/>
        </authorList>
    </citation>
    <scope>NUCLEOTIDE SEQUENCE [LARGE SCALE GENOMIC DNA]</scope>
</reference>
<organism evidence="1 2">
    <name type="scientific">Pistacia atlantica</name>
    <dbReference type="NCBI Taxonomy" id="434234"/>
    <lineage>
        <taxon>Eukaryota</taxon>
        <taxon>Viridiplantae</taxon>
        <taxon>Streptophyta</taxon>
        <taxon>Embryophyta</taxon>
        <taxon>Tracheophyta</taxon>
        <taxon>Spermatophyta</taxon>
        <taxon>Magnoliopsida</taxon>
        <taxon>eudicotyledons</taxon>
        <taxon>Gunneridae</taxon>
        <taxon>Pentapetalae</taxon>
        <taxon>rosids</taxon>
        <taxon>malvids</taxon>
        <taxon>Sapindales</taxon>
        <taxon>Anacardiaceae</taxon>
        <taxon>Pistacia</taxon>
    </lineage>
</organism>